<keyword evidence="2" id="KW-1185">Reference proteome</keyword>
<evidence type="ECO:0000313" key="2">
    <source>
        <dbReference type="Proteomes" id="UP001477672"/>
    </source>
</evidence>
<gene>
    <name evidence="1" type="ORF">WMO24_11870</name>
</gene>
<evidence type="ECO:0000313" key="1">
    <source>
        <dbReference type="EMBL" id="MEQ2521119.1"/>
    </source>
</evidence>
<comment type="caution">
    <text evidence="1">The sequence shown here is derived from an EMBL/GenBank/DDBJ whole genome shotgun (WGS) entry which is preliminary data.</text>
</comment>
<dbReference type="Proteomes" id="UP001477672">
    <property type="component" value="Unassembled WGS sequence"/>
</dbReference>
<accession>A0ABV1GH15</accession>
<protein>
    <submittedName>
        <fullName evidence="1">Uncharacterized protein</fullName>
    </submittedName>
</protein>
<dbReference type="EMBL" id="JBBMFA010000101">
    <property type="protein sequence ID" value="MEQ2521119.1"/>
    <property type="molecule type" value="Genomic_DNA"/>
</dbReference>
<sequence length="181" mass="20146">MRAVSGFSQRGQSGGWKALLDPMMGESPAVARVLSGDLTKKGVVLLKSESRKTKKGFWISEDLDEKVDIYLRLDNCASRSEFMENALRFYIGYLNTKNAGGFLPEALSAMLTGTLDNFAGRMGSLLFKQGVDLNVLGQIIAYDTDIDEGEYQRLRGRAIRDMKRTNGRISFKDALDFQKSV</sequence>
<proteinExistence type="predicted"/>
<name>A0ABV1GH15_9FIRM</name>
<reference evidence="1 2" key="1">
    <citation type="submission" date="2024-03" db="EMBL/GenBank/DDBJ databases">
        <title>Human intestinal bacterial collection.</title>
        <authorList>
            <person name="Pauvert C."/>
            <person name="Hitch T.C.A."/>
            <person name="Clavel T."/>
        </authorList>
    </citation>
    <scope>NUCLEOTIDE SEQUENCE [LARGE SCALE GENOMIC DNA]</scope>
    <source>
        <strain evidence="1 2">CLA-JM-H11</strain>
    </source>
</reference>
<organism evidence="1 2">
    <name type="scientific">Ruthenibacterium intestinale</name>
    <dbReference type="NCBI Taxonomy" id="3133163"/>
    <lineage>
        <taxon>Bacteria</taxon>
        <taxon>Bacillati</taxon>
        <taxon>Bacillota</taxon>
        <taxon>Clostridia</taxon>
        <taxon>Eubacteriales</taxon>
        <taxon>Oscillospiraceae</taxon>
        <taxon>Ruthenibacterium</taxon>
    </lineage>
</organism>